<feature type="repeat" description="ANK" evidence="2">
    <location>
        <begin position="1048"/>
        <end position="1082"/>
    </location>
</feature>
<evidence type="ECO:0000313" key="5">
    <source>
        <dbReference type="EMBL" id="QIX02055.1"/>
    </source>
</evidence>
<evidence type="ECO:0000256" key="3">
    <source>
        <dbReference type="SAM" id="MobiDB-lite"/>
    </source>
</evidence>
<feature type="compositionally biased region" description="Polar residues" evidence="3">
    <location>
        <begin position="179"/>
        <end position="189"/>
    </location>
</feature>
<dbReference type="PROSITE" id="PS50088">
    <property type="entry name" value="ANK_REPEAT"/>
    <property type="match status" value="4"/>
</dbReference>
<dbReference type="PANTHER" id="PTHR10039">
    <property type="entry name" value="AMELOGENIN"/>
    <property type="match status" value="1"/>
</dbReference>
<dbReference type="InterPro" id="IPR002110">
    <property type="entry name" value="Ankyrin_rpt"/>
</dbReference>
<dbReference type="SUPFAM" id="SSF48403">
    <property type="entry name" value="Ankyrin repeat"/>
    <property type="match status" value="1"/>
</dbReference>
<feature type="domain" description="Nephrocystin 3-like N-terminal" evidence="4">
    <location>
        <begin position="217"/>
        <end position="391"/>
    </location>
</feature>
<dbReference type="InterPro" id="IPR036770">
    <property type="entry name" value="Ankyrin_rpt-contain_sf"/>
</dbReference>
<feature type="region of interest" description="Disordered" evidence="3">
    <location>
        <begin position="160"/>
        <end position="192"/>
    </location>
</feature>
<reference evidence="5 6" key="1">
    <citation type="journal article" date="2016" name="Sci. Rep.">
        <title>Peltaster fructicola genome reveals evolution from an invasive phytopathogen to an ectophytic parasite.</title>
        <authorList>
            <person name="Xu C."/>
            <person name="Chen H."/>
            <person name="Gleason M.L."/>
            <person name="Xu J.R."/>
            <person name="Liu H."/>
            <person name="Zhang R."/>
            <person name="Sun G."/>
        </authorList>
    </citation>
    <scope>NUCLEOTIDE SEQUENCE [LARGE SCALE GENOMIC DNA]</scope>
    <source>
        <strain evidence="5 6">LNHT1506</strain>
    </source>
</reference>
<dbReference type="Pfam" id="PF24883">
    <property type="entry name" value="NPHP3_N"/>
    <property type="match status" value="1"/>
</dbReference>
<name>A0A6H0Y569_9PEZI</name>
<sequence length="1198" mass="135608">MYRHYLNSKKCYVFLSDVTSHKRNHNGELRPITGSEIVQSRWFERGWTLQELLAPRSVDFFSATGECIGSRPDLAPLIAVRTGIAEDVVSGIRPVEQCTMKLRMSWVDRRDNLPEDKAYCLIGLLGISMPLVPGETGQAAMIRLREAMVRSYREDLNSPCTAAEHHTKTTSHGPDRSSDTVTEQASSSDRNQRNLLDMLKFEEMDARRRQVKKPYSNTCDWLKEHSIYQLWLNSQECKRHHGLLWIKGKPGAGKTTLVKHADDFLSPRGCLRISFYFHARGTELQRSIDGMYRSILYQLLDKQSALQDLISEKFQSFIESIQAGAGWSREVLQEMLAYAFANLGRRRVLCYVDALDECNTQQVQQMINLFETISQDCASGGRYLRILLASRHYPIVRIRTDLEMNLDELHEHQTDIEQYVNGQLDTWTDGDDFTQQDPSTETVLDGIRREIVKKAKGIFMWTVLVVEILNDEYSQGSIYNVRRRLNELPAELSQLFREVIERDAGKNIELFRRCLQWLLFSRRPLSPKEFYSAMALHGKSTHAVDHVFFRASMSDIKRFVRSSSKGLAECVDNDIPVVQFIHESVRDYLLKDEGLQEIFQQSTESMDLEAMSHEMLTRVCQVCLDVDVSEFDDLSIDDFKCKLSEAEDLQRTLSAANPLLAYSQDNVFHHANCTTDVTFQQTFLQTFDLKRWRRCSNLFNLVKTHRHPEHACLIRILARYDAHSLITIANRLGYPLHSDAAAFDALYMALAFGHKKSAKVLLAIHDISVPEHVIDALPSGRSFSAEHLMRPFVWAATKGHFSFAHILVQSETFFNRLLLQDVMFLSPINYEPSSHIGVQEAALLQLLLRAAAVSDMQFVRRLCEEQGPKALRHANGKTLLMAAAELGHIDLIDLLLSQGFPVDETDDAGLTALHWWIKGKHSLDQSLHIIANQLLSHETDCKHVRRRRSEGLRASPQVNSTKTGCNAQQKCDCLVNATDRNGCTPLMYAVWRVWSTEYVETLLAHGADIAAVDNRGRDALMEASISGTNACVSLLLQLGADINAVDLEGRTALLLAATKQYDPSFVIKVLLDHGAVVNAKDSEGNTPLASVVQHTLFGGDGVRACSHLVDHGCDIEARNRKGETPLIMSVKRVMKNRSDYNAYYMPIEMIQYLIGVGADIAAVDHDGHSAYSLALNSGIQRLMDLVVRHEALRRNESR</sequence>
<dbReference type="Pfam" id="PF00023">
    <property type="entry name" value="Ank"/>
    <property type="match status" value="1"/>
</dbReference>
<evidence type="ECO:0000313" key="6">
    <source>
        <dbReference type="Proteomes" id="UP000503462"/>
    </source>
</evidence>
<evidence type="ECO:0000256" key="1">
    <source>
        <dbReference type="ARBA" id="ARBA00022737"/>
    </source>
</evidence>
<dbReference type="PRINTS" id="PR01415">
    <property type="entry name" value="ANKYRIN"/>
</dbReference>
<dbReference type="Gene3D" id="1.25.40.20">
    <property type="entry name" value="Ankyrin repeat-containing domain"/>
    <property type="match status" value="3"/>
</dbReference>
<dbReference type="PROSITE" id="PS50297">
    <property type="entry name" value="ANK_REP_REGION"/>
    <property type="match status" value="4"/>
</dbReference>
<dbReference type="InterPro" id="IPR056884">
    <property type="entry name" value="NPHP3-like_N"/>
</dbReference>
<dbReference type="SUPFAM" id="SSF52540">
    <property type="entry name" value="P-loop containing nucleoside triphosphate hydrolases"/>
    <property type="match status" value="1"/>
</dbReference>
<feature type="repeat" description="ANK" evidence="2">
    <location>
        <begin position="1015"/>
        <end position="1047"/>
    </location>
</feature>
<dbReference type="AlphaFoldDB" id="A0A6H0Y569"/>
<keyword evidence="6" id="KW-1185">Reference proteome</keyword>
<keyword evidence="1" id="KW-0677">Repeat</keyword>
<feature type="compositionally biased region" description="Basic and acidic residues" evidence="3">
    <location>
        <begin position="163"/>
        <end position="178"/>
    </location>
</feature>
<proteinExistence type="predicted"/>
<gene>
    <name evidence="5" type="ORF">AMS68_007572</name>
</gene>
<dbReference type="PANTHER" id="PTHR10039:SF5">
    <property type="entry name" value="NACHT DOMAIN-CONTAINING PROTEIN"/>
    <property type="match status" value="1"/>
</dbReference>
<dbReference type="SMART" id="SM00248">
    <property type="entry name" value="ANK"/>
    <property type="match status" value="8"/>
</dbReference>
<feature type="repeat" description="ANK" evidence="2">
    <location>
        <begin position="875"/>
        <end position="907"/>
    </location>
</feature>
<dbReference type="EMBL" id="CP051143">
    <property type="protein sequence ID" value="QIX02055.1"/>
    <property type="molecule type" value="Genomic_DNA"/>
</dbReference>
<evidence type="ECO:0000256" key="2">
    <source>
        <dbReference type="PROSITE-ProRule" id="PRU00023"/>
    </source>
</evidence>
<feature type="repeat" description="ANK" evidence="2">
    <location>
        <begin position="981"/>
        <end position="1014"/>
    </location>
</feature>
<dbReference type="InterPro" id="IPR027417">
    <property type="entry name" value="P-loop_NTPase"/>
</dbReference>
<dbReference type="Pfam" id="PF12796">
    <property type="entry name" value="Ank_2"/>
    <property type="match status" value="2"/>
</dbReference>
<organism evidence="5 6">
    <name type="scientific">Peltaster fructicola</name>
    <dbReference type="NCBI Taxonomy" id="286661"/>
    <lineage>
        <taxon>Eukaryota</taxon>
        <taxon>Fungi</taxon>
        <taxon>Dikarya</taxon>
        <taxon>Ascomycota</taxon>
        <taxon>Pezizomycotina</taxon>
        <taxon>Dothideomycetes</taxon>
        <taxon>Dothideomycetes incertae sedis</taxon>
        <taxon>Peltaster</taxon>
    </lineage>
</organism>
<keyword evidence="2" id="KW-0040">ANK repeat</keyword>
<dbReference type="Gene3D" id="3.40.50.300">
    <property type="entry name" value="P-loop containing nucleotide triphosphate hydrolases"/>
    <property type="match status" value="1"/>
</dbReference>
<dbReference type="Proteomes" id="UP000503462">
    <property type="component" value="Chromosome 5"/>
</dbReference>
<dbReference type="OrthoDB" id="194358at2759"/>
<evidence type="ECO:0000259" key="4">
    <source>
        <dbReference type="Pfam" id="PF24883"/>
    </source>
</evidence>
<protein>
    <recommendedName>
        <fullName evidence="4">Nephrocystin 3-like N-terminal domain-containing protein</fullName>
    </recommendedName>
</protein>
<accession>A0A6H0Y569</accession>